<reference evidence="9" key="1">
    <citation type="submission" date="2025-08" db="UniProtKB">
        <authorList>
            <consortium name="Ensembl"/>
        </authorList>
    </citation>
    <scope>IDENTIFICATION</scope>
</reference>
<evidence type="ECO:0000313" key="9">
    <source>
        <dbReference type="Ensembl" id="ENSCABP00000016008.1"/>
    </source>
</evidence>
<organism evidence="9 10">
    <name type="scientific">Chelonoidis abingdonii</name>
    <name type="common">Abingdon island giant tortoise</name>
    <name type="synonym">Testudo abingdonii</name>
    <dbReference type="NCBI Taxonomy" id="106734"/>
    <lineage>
        <taxon>Eukaryota</taxon>
        <taxon>Metazoa</taxon>
        <taxon>Chordata</taxon>
        <taxon>Craniata</taxon>
        <taxon>Vertebrata</taxon>
        <taxon>Euteleostomi</taxon>
        <taxon>Archelosauria</taxon>
        <taxon>Testudinata</taxon>
        <taxon>Testudines</taxon>
        <taxon>Cryptodira</taxon>
        <taxon>Durocryptodira</taxon>
        <taxon>Testudinoidea</taxon>
        <taxon>Testudinidae</taxon>
        <taxon>Chelonoidis</taxon>
    </lineage>
</organism>
<evidence type="ECO:0000313" key="10">
    <source>
        <dbReference type="Proteomes" id="UP000694404"/>
    </source>
</evidence>
<dbReference type="InterPro" id="IPR021040">
    <property type="entry name" value="LRRC8_Pannexin-like"/>
</dbReference>
<evidence type="ECO:0000259" key="8">
    <source>
        <dbReference type="Pfam" id="PF12534"/>
    </source>
</evidence>
<keyword evidence="2" id="KW-1003">Cell membrane</keyword>
<keyword evidence="4 7" id="KW-1133">Transmembrane helix</keyword>
<feature type="domain" description="LRRC8 pannexin-like TM region" evidence="8">
    <location>
        <begin position="1"/>
        <end position="53"/>
    </location>
</feature>
<keyword evidence="3 7" id="KW-0812">Transmembrane</keyword>
<reference evidence="9" key="2">
    <citation type="submission" date="2025-09" db="UniProtKB">
        <authorList>
            <consortium name="Ensembl"/>
        </authorList>
    </citation>
    <scope>IDENTIFICATION</scope>
</reference>
<evidence type="ECO:0000256" key="5">
    <source>
        <dbReference type="ARBA" id="ARBA00023136"/>
    </source>
</evidence>
<evidence type="ECO:0000256" key="6">
    <source>
        <dbReference type="ARBA" id="ARBA00023157"/>
    </source>
</evidence>
<sequence>MFTLAEVASLNDIQPTYRILKPWWDVFMDYLAVVMLMIYKCNFSGIFTLFPSSLLDMQMSHCKCNRLTRERSV</sequence>
<evidence type="ECO:0000256" key="7">
    <source>
        <dbReference type="SAM" id="Phobius"/>
    </source>
</evidence>
<keyword evidence="10" id="KW-1185">Reference proteome</keyword>
<dbReference type="GO" id="GO:0005886">
    <property type="term" value="C:plasma membrane"/>
    <property type="evidence" value="ECO:0007669"/>
    <property type="project" value="UniProtKB-SubCell"/>
</dbReference>
<protein>
    <recommendedName>
        <fullName evidence="8">LRRC8 pannexin-like TM region domain-containing protein</fullName>
    </recommendedName>
</protein>
<dbReference type="Ensembl" id="ENSCABT00000017561.1">
    <property type="protein sequence ID" value="ENSCABP00000016008.1"/>
    <property type="gene ID" value="ENSCABG00000011940.1"/>
</dbReference>
<dbReference type="Pfam" id="PF12534">
    <property type="entry name" value="Pannexin_like"/>
    <property type="match status" value="1"/>
</dbReference>
<evidence type="ECO:0000256" key="2">
    <source>
        <dbReference type="ARBA" id="ARBA00022475"/>
    </source>
</evidence>
<evidence type="ECO:0000256" key="1">
    <source>
        <dbReference type="ARBA" id="ARBA00004236"/>
    </source>
</evidence>
<accession>A0A8C0H2J5</accession>
<keyword evidence="6" id="KW-1015">Disulfide bond</keyword>
<comment type="subcellular location">
    <subcellularLocation>
        <location evidence="1">Cell membrane</location>
    </subcellularLocation>
</comment>
<feature type="transmembrane region" description="Helical" evidence="7">
    <location>
        <begin position="30"/>
        <end position="50"/>
    </location>
</feature>
<evidence type="ECO:0000256" key="3">
    <source>
        <dbReference type="ARBA" id="ARBA00022692"/>
    </source>
</evidence>
<keyword evidence="5 7" id="KW-0472">Membrane</keyword>
<dbReference type="Proteomes" id="UP000694404">
    <property type="component" value="Unplaced"/>
</dbReference>
<evidence type="ECO:0000256" key="4">
    <source>
        <dbReference type="ARBA" id="ARBA00022989"/>
    </source>
</evidence>
<proteinExistence type="predicted"/>
<dbReference type="AlphaFoldDB" id="A0A8C0H2J5"/>
<name>A0A8C0H2J5_CHEAB</name>